<gene>
    <name evidence="1" type="ORF">DFH08DRAFT_939121</name>
</gene>
<dbReference type="Proteomes" id="UP001218218">
    <property type="component" value="Unassembled WGS sequence"/>
</dbReference>
<keyword evidence="2" id="KW-1185">Reference proteome</keyword>
<sequence length="131" mass="14933">MPHSEELDWTRPLSIDTLRDMEAAPLLRFADAFVGTVDLEDVRSVVDRIPRGGVILTHPRFLGSSHFDYNTATKMLPFKGTISLRPRQREKCHSICSRTPRHLSDVKIELASNSLVEMYLFDMIEGRPVPL</sequence>
<dbReference type="EMBL" id="JARIHO010000030">
    <property type="protein sequence ID" value="KAJ7336781.1"/>
    <property type="molecule type" value="Genomic_DNA"/>
</dbReference>
<name>A0AAD7EMS4_9AGAR</name>
<evidence type="ECO:0000313" key="1">
    <source>
        <dbReference type="EMBL" id="KAJ7336781.1"/>
    </source>
</evidence>
<dbReference type="AlphaFoldDB" id="A0AAD7EMS4"/>
<proteinExistence type="predicted"/>
<organism evidence="1 2">
    <name type="scientific">Mycena albidolilacea</name>
    <dbReference type="NCBI Taxonomy" id="1033008"/>
    <lineage>
        <taxon>Eukaryota</taxon>
        <taxon>Fungi</taxon>
        <taxon>Dikarya</taxon>
        <taxon>Basidiomycota</taxon>
        <taxon>Agaricomycotina</taxon>
        <taxon>Agaricomycetes</taxon>
        <taxon>Agaricomycetidae</taxon>
        <taxon>Agaricales</taxon>
        <taxon>Marasmiineae</taxon>
        <taxon>Mycenaceae</taxon>
        <taxon>Mycena</taxon>
    </lineage>
</organism>
<accession>A0AAD7EMS4</accession>
<protein>
    <submittedName>
        <fullName evidence="1">Uncharacterized protein</fullName>
    </submittedName>
</protein>
<comment type="caution">
    <text evidence="1">The sequence shown here is derived from an EMBL/GenBank/DDBJ whole genome shotgun (WGS) entry which is preliminary data.</text>
</comment>
<evidence type="ECO:0000313" key="2">
    <source>
        <dbReference type="Proteomes" id="UP001218218"/>
    </source>
</evidence>
<reference evidence="1" key="1">
    <citation type="submission" date="2023-03" db="EMBL/GenBank/DDBJ databases">
        <title>Massive genome expansion in bonnet fungi (Mycena s.s.) driven by repeated elements and novel gene families across ecological guilds.</title>
        <authorList>
            <consortium name="Lawrence Berkeley National Laboratory"/>
            <person name="Harder C.B."/>
            <person name="Miyauchi S."/>
            <person name="Viragh M."/>
            <person name="Kuo A."/>
            <person name="Thoen E."/>
            <person name="Andreopoulos B."/>
            <person name="Lu D."/>
            <person name="Skrede I."/>
            <person name="Drula E."/>
            <person name="Henrissat B."/>
            <person name="Morin E."/>
            <person name="Kohler A."/>
            <person name="Barry K."/>
            <person name="LaButti K."/>
            <person name="Morin E."/>
            <person name="Salamov A."/>
            <person name="Lipzen A."/>
            <person name="Mereny Z."/>
            <person name="Hegedus B."/>
            <person name="Baldrian P."/>
            <person name="Stursova M."/>
            <person name="Weitz H."/>
            <person name="Taylor A."/>
            <person name="Grigoriev I.V."/>
            <person name="Nagy L.G."/>
            <person name="Martin F."/>
            <person name="Kauserud H."/>
        </authorList>
    </citation>
    <scope>NUCLEOTIDE SEQUENCE</scope>
    <source>
        <strain evidence="1">CBHHK002</strain>
    </source>
</reference>